<gene>
    <name evidence="1" type="ORF">DFA_08658</name>
</gene>
<accession>F4Q3K4</accession>
<evidence type="ECO:0000313" key="2">
    <source>
        <dbReference type="Proteomes" id="UP000007797"/>
    </source>
</evidence>
<organism evidence="1 2">
    <name type="scientific">Cavenderia fasciculata</name>
    <name type="common">Slime mold</name>
    <name type="synonym">Dictyostelium fasciculatum</name>
    <dbReference type="NCBI Taxonomy" id="261658"/>
    <lineage>
        <taxon>Eukaryota</taxon>
        <taxon>Amoebozoa</taxon>
        <taxon>Evosea</taxon>
        <taxon>Eumycetozoa</taxon>
        <taxon>Dictyostelia</taxon>
        <taxon>Acytosteliales</taxon>
        <taxon>Cavenderiaceae</taxon>
        <taxon>Cavenderia</taxon>
    </lineage>
</organism>
<dbReference type="KEGG" id="dfa:DFA_08658"/>
<dbReference type="Proteomes" id="UP000007797">
    <property type="component" value="Unassembled WGS sequence"/>
</dbReference>
<dbReference type="RefSeq" id="XP_004356146.1">
    <property type="nucleotide sequence ID" value="XM_004356093.1"/>
</dbReference>
<reference evidence="2" key="1">
    <citation type="journal article" date="2011" name="Genome Res.">
        <title>Phylogeny-wide analysis of social amoeba genomes highlights ancient origins for complex intercellular communication.</title>
        <authorList>
            <person name="Heidel A.J."/>
            <person name="Lawal H.M."/>
            <person name="Felder M."/>
            <person name="Schilde C."/>
            <person name="Helps N.R."/>
            <person name="Tunggal B."/>
            <person name="Rivero F."/>
            <person name="John U."/>
            <person name="Schleicher M."/>
            <person name="Eichinger L."/>
            <person name="Platzer M."/>
            <person name="Noegel A.A."/>
            <person name="Schaap P."/>
            <person name="Gloeckner G."/>
        </authorList>
    </citation>
    <scope>NUCLEOTIDE SEQUENCE [LARGE SCALE GENOMIC DNA]</scope>
    <source>
        <strain evidence="2">SH3</strain>
    </source>
</reference>
<keyword evidence="2" id="KW-1185">Reference proteome</keyword>
<dbReference type="EMBL" id="GL883021">
    <property type="protein sequence ID" value="EGG17662.1"/>
    <property type="molecule type" value="Genomic_DNA"/>
</dbReference>
<proteinExistence type="predicted"/>
<dbReference type="GeneID" id="14869085"/>
<protein>
    <recommendedName>
        <fullName evidence="3">F-box domain-containing protein</fullName>
    </recommendedName>
</protein>
<name>F4Q3K4_CACFS</name>
<dbReference type="AlphaFoldDB" id="F4Q3K4"/>
<sequence length="311" mass="34905">MQDNSTTICYITSSLPNLLLLNIIHQIDDNVDVIGLLITCKKLYNNFKSTTNHKVVTQRFERLLKVPSDVTADQSKSVELLPCNGCNFKLGDDHQILLSRDTATTSQTSLAIQCKCIINRDYTSLKDSQYLQCQFSGITSLTIDLQCLPSSDYFSLLTNLVYLDLRVRSINLNLEDERLNLGNLYSLQSLKLWVSGWNRFFQQGSSFPSGPQAKLILPPNLKYLNFDAYHLAQTLPLGLTSLSMMFHAQDFKEVSLSPLSCLKTLKIICMEGLPLPDDFIPPTVENLIFDNETGGTYSLVSGVPPTITQKY</sequence>
<evidence type="ECO:0008006" key="3">
    <source>
        <dbReference type="Google" id="ProtNLM"/>
    </source>
</evidence>
<evidence type="ECO:0000313" key="1">
    <source>
        <dbReference type="EMBL" id="EGG17662.1"/>
    </source>
</evidence>